<dbReference type="EMBL" id="MJEQ01037190">
    <property type="protein sequence ID" value="OIS99206.1"/>
    <property type="molecule type" value="Genomic_DNA"/>
</dbReference>
<dbReference type="InterPro" id="IPR001005">
    <property type="entry name" value="SANT/Myb"/>
</dbReference>
<dbReference type="OMA" id="FDDSMLC"/>
<dbReference type="FunFam" id="1.10.10.60:FF:000160">
    <property type="entry name" value="MYB-like transcription factor"/>
    <property type="match status" value="1"/>
</dbReference>
<keyword evidence="12" id="KW-0544">Nucleosome core</keyword>
<evidence type="ECO:0000256" key="1">
    <source>
        <dbReference type="ARBA" id="ARBA00004123"/>
    </source>
</evidence>
<evidence type="ECO:0000256" key="6">
    <source>
        <dbReference type="ARBA" id="ARBA00022838"/>
    </source>
</evidence>
<keyword evidence="8" id="KW-0805">Transcription regulation</keyword>
<dbReference type="GO" id="GO:0046982">
    <property type="term" value="F:protein heterodimerization activity"/>
    <property type="evidence" value="ECO:0007669"/>
    <property type="project" value="InterPro"/>
</dbReference>
<dbReference type="CDD" id="cd22911">
    <property type="entry name" value="HFD_H3"/>
    <property type="match status" value="1"/>
</dbReference>
<dbReference type="SUPFAM" id="SSF46689">
    <property type="entry name" value="Homeodomain-like"/>
    <property type="match status" value="1"/>
</dbReference>
<keyword evidence="11" id="KW-0539">Nucleus</keyword>
<keyword evidence="6" id="KW-0995">Kinetochore</keyword>
<keyword evidence="20" id="KW-1185">Reference proteome</keyword>
<dbReference type="Pfam" id="PF00125">
    <property type="entry name" value="Histone"/>
    <property type="match status" value="1"/>
</dbReference>
<feature type="region of interest" description="Disordered" evidence="17">
    <location>
        <begin position="1"/>
        <end position="67"/>
    </location>
</feature>
<dbReference type="Proteomes" id="UP000187609">
    <property type="component" value="Unassembled WGS sequence"/>
</dbReference>
<gene>
    <name evidence="19" type="primary">HTR12</name>
    <name evidence="19" type="ORF">A4A49_00194</name>
</gene>
<dbReference type="SMR" id="A0A1J6INB0"/>
<dbReference type="Gene3D" id="1.10.10.60">
    <property type="entry name" value="Homeodomain-like"/>
    <property type="match status" value="1"/>
</dbReference>
<evidence type="ECO:0000259" key="18">
    <source>
        <dbReference type="PROSITE" id="PS50090"/>
    </source>
</evidence>
<evidence type="ECO:0000256" key="17">
    <source>
        <dbReference type="SAM" id="MobiDB-lite"/>
    </source>
</evidence>
<dbReference type="PANTHER" id="PTHR11426">
    <property type="entry name" value="HISTONE H3"/>
    <property type="match status" value="1"/>
</dbReference>
<accession>A0A1J6INB0</accession>
<dbReference type="PROSITE" id="PS50090">
    <property type="entry name" value="MYB_LIKE"/>
    <property type="match status" value="1"/>
</dbReference>
<dbReference type="GO" id="GO:0010597">
    <property type="term" value="P:green leaf volatile biosynthetic process"/>
    <property type="evidence" value="ECO:0007669"/>
    <property type="project" value="UniProtKB-ARBA"/>
</dbReference>
<dbReference type="AlphaFoldDB" id="A0A1J6INB0"/>
<keyword evidence="4" id="KW-0158">Chromosome</keyword>
<dbReference type="SMART" id="SM00717">
    <property type="entry name" value="SANT"/>
    <property type="match status" value="1"/>
</dbReference>
<sequence length="231" mass="26526">MARTKHLALRKQSRPPSRPTATRTAPAAAAAASTSSAPQSTPTRTSPRTSPSTQGQTQRKKTRYRPGTVALREIRRFQKTWNLLIPAAPFIRLVREISYFFAPEVTRWQAEALIALQEAAEDFLVHLFDDSMLCAIHAKRVTLMKKDFELARRLGGKARPCHEEVNSMEWEFISMSKQEEDLIYRMHKLVGDRWGLIAGRIPGRTAEEIERFWIMKHSDGFANKRRQLRKV</sequence>
<organism evidence="19 20">
    <name type="scientific">Nicotiana attenuata</name>
    <name type="common">Coyote tobacco</name>
    <dbReference type="NCBI Taxonomy" id="49451"/>
    <lineage>
        <taxon>Eukaryota</taxon>
        <taxon>Viridiplantae</taxon>
        <taxon>Streptophyta</taxon>
        <taxon>Embryophyta</taxon>
        <taxon>Tracheophyta</taxon>
        <taxon>Spermatophyta</taxon>
        <taxon>Magnoliopsida</taxon>
        <taxon>eudicotyledons</taxon>
        <taxon>Gunneridae</taxon>
        <taxon>Pentapetalae</taxon>
        <taxon>asterids</taxon>
        <taxon>lamiids</taxon>
        <taxon>Solanales</taxon>
        <taxon>Solanaceae</taxon>
        <taxon>Nicotianoideae</taxon>
        <taxon>Nicotianeae</taxon>
        <taxon>Nicotiana</taxon>
    </lineage>
</organism>
<dbReference type="GO" id="GO:0030527">
    <property type="term" value="F:structural constituent of chromatin"/>
    <property type="evidence" value="ECO:0007669"/>
    <property type="project" value="InterPro"/>
</dbReference>
<dbReference type="CDD" id="cd00167">
    <property type="entry name" value="SANT"/>
    <property type="match status" value="1"/>
</dbReference>
<dbReference type="Pfam" id="PF00249">
    <property type="entry name" value="Myb_DNA-binding"/>
    <property type="match status" value="1"/>
</dbReference>
<dbReference type="PROSITE" id="PS00959">
    <property type="entry name" value="HISTONE_H3_2"/>
    <property type="match status" value="1"/>
</dbReference>
<dbReference type="GO" id="GO:0090558">
    <property type="term" value="P:plant epidermis development"/>
    <property type="evidence" value="ECO:0007669"/>
    <property type="project" value="UniProtKB-ARBA"/>
</dbReference>
<feature type="compositionally biased region" description="Low complexity" evidence="17">
    <location>
        <begin position="19"/>
        <end position="54"/>
    </location>
</feature>
<evidence type="ECO:0000256" key="15">
    <source>
        <dbReference type="ARBA" id="ARBA00075700"/>
    </source>
</evidence>
<dbReference type="InterPro" id="IPR009072">
    <property type="entry name" value="Histone-fold"/>
</dbReference>
<evidence type="ECO:0000313" key="19">
    <source>
        <dbReference type="EMBL" id="OIS99206.1"/>
    </source>
</evidence>
<evidence type="ECO:0000256" key="13">
    <source>
        <dbReference type="ARBA" id="ARBA00023328"/>
    </source>
</evidence>
<evidence type="ECO:0000256" key="7">
    <source>
        <dbReference type="ARBA" id="ARBA00022990"/>
    </source>
</evidence>
<dbReference type="STRING" id="49451.A0A1J6INB0"/>
<keyword evidence="10" id="KW-0804">Transcription</keyword>
<comment type="caution">
    <text evidence="19">The sequence shown here is derived from an EMBL/GenBank/DDBJ whole genome shotgun (WGS) entry which is preliminary data.</text>
</comment>
<dbReference type="GO" id="GO:0005634">
    <property type="term" value="C:nucleus"/>
    <property type="evidence" value="ECO:0007669"/>
    <property type="project" value="UniProtKB-SubCell"/>
</dbReference>
<dbReference type="InterPro" id="IPR009057">
    <property type="entry name" value="Homeodomain-like_sf"/>
</dbReference>
<keyword evidence="9" id="KW-0238">DNA-binding</keyword>
<evidence type="ECO:0000256" key="8">
    <source>
        <dbReference type="ARBA" id="ARBA00023015"/>
    </source>
</evidence>
<evidence type="ECO:0000256" key="9">
    <source>
        <dbReference type="ARBA" id="ARBA00023125"/>
    </source>
</evidence>
<evidence type="ECO:0000256" key="4">
    <source>
        <dbReference type="ARBA" id="ARBA00022454"/>
    </source>
</evidence>
<evidence type="ECO:0000256" key="12">
    <source>
        <dbReference type="ARBA" id="ARBA00023269"/>
    </source>
</evidence>
<dbReference type="GO" id="GO:0048731">
    <property type="term" value="P:system development"/>
    <property type="evidence" value="ECO:0007669"/>
    <property type="project" value="UniProtKB-ARBA"/>
</dbReference>
<reference evidence="19" key="1">
    <citation type="submission" date="2016-11" db="EMBL/GenBank/DDBJ databases">
        <title>The genome of Nicotiana attenuata.</title>
        <authorList>
            <person name="Xu S."/>
            <person name="Brockmoeller T."/>
            <person name="Gaquerel E."/>
            <person name="Navarro A."/>
            <person name="Kuhl H."/>
            <person name="Gase K."/>
            <person name="Ling Z."/>
            <person name="Zhou W."/>
            <person name="Kreitzer C."/>
            <person name="Stanke M."/>
            <person name="Tang H."/>
            <person name="Lyons E."/>
            <person name="Pandey P."/>
            <person name="Pandey S.P."/>
            <person name="Timmermann B."/>
            <person name="Baldwin I.T."/>
        </authorList>
    </citation>
    <scope>NUCLEOTIDE SEQUENCE [LARGE SCALE GENOMIC DNA]</scope>
    <source>
        <strain evidence="19">UT</strain>
    </source>
</reference>
<evidence type="ECO:0000256" key="2">
    <source>
        <dbReference type="ARBA" id="ARBA00004629"/>
    </source>
</evidence>
<comment type="similarity">
    <text evidence="3">Belongs to the histone H3 family.</text>
</comment>
<keyword evidence="7" id="KW-0007">Acetylation</keyword>
<dbReference type="InterPro" id="IPR000164">
    <property type="entry name" value="Histone_H3/CENP-A"/>
</dbReference>
<evidence type="ECO:0000256" key="11">
    <source>
        <dbReference type="ARBA" id="ARBA00023242"/>
    </source>
</evidence>
<dbReference type="GO" id="GO:0000976">
    <property type="term" value="F:transcription cis-regulatory region binding"/>
    <property type="evidence" value="ECO:0007669"/>
    <property type="project" value="UniProtKB-ARBA"/>
</dbReference>
<dbReference type="Gramene" id="OIS99206">
    <property type="protein sequence ID" value="OIS99206"/>
    <property type="gene ID" value="A4A49_00194"/>
</dbReference>
<comment type="subcellular location">
    <subcellularLocation>
        <location evidence="2">Chromosome</location>
        <location evidence="2">Centromere</location>
        <location evidence="2">Kinetochore</location>
    </subcellularLocation>
    <subcellularLocation>
        <location evidence="1">Nucleus</location>
    </subcellularLocation>
</comment>
<proteinExistence type="inferred from homology"/>
<evidence type="ECO:0000256" key="14">
    <source>
        <dbReference type="ARBA" id="ARBA00072323"/>
    </source>
</evidence>
<evidence type="ECO:0000256" key="10">
    <source>
        <dbReference type="ARBA" id="ARBA00023163"/>
    </source>
</evidence>
<evidence type="ECO:0000256" key="16">
    <source>
        <dbReference type="ARBA" id="ARBA00083474"/>
    </source>
</evidence>
<dbReference type="GO" id="GO:0009653">
    <property type="term" value="P:anatomical structure morphogenesis"/>
    <property type="evidence" value="ECO:0007669"/>
    <property type="project" value="UniProtKB-ARBA"/>
</dbReference>
<feature type="compositionally biased region" description="Basic residues" evidence="17">
    <location>
        <begin position="1"/>
        <end position="13"/>
    </location>
</feature>
<keyword evidence="5" id="KW-0488">Methylation</keyword>
<name>A0A1J6INB0_NICAT</name>
<dbReference type="Gene3D" id="1.10.20.10">
    <property type="entry name" value="Histone, subunit A"/>
    <property type="match status" value="1"/>
</dbReference>
<dbReference type="GO" id="GO:0000776">
    <property type="term" value="C:kinetochore"/>
    <property type="evidence" value="ECO:0007669"/>
    <property type="project" value="UniProtKB-KW"/>
</dbReference>
<evidence type="ECO:0000256" key="5">
    <source>
        <dbReference type="ARBA" id="ARBA00022481"/>
    </source>
</evidence>
<protein>
    <recommendedName>
        <fullName evidence="14">Histone H3-like centromeric protein CENH3</fullName>
    </recommendedName>
    <alternativeName>
        <fullName evidence="16">Centromeric histone CENH3</fullName>
    </alternativeName>
    <alternativeName>
        <fullName evidence="15">Centromeric histone H3</fullName>
    </alternativeName>
</protein>
<keyword evidence="13" id="KW-0137">Centromere</keyword>
<dbReference type="InterPro" id="IPR007125">
    <property type="entry name" value="H2A/H2B/H3"/>
</dbReference>
<feature type="domain" description="Myb-like" evidence="18">
    <location>
        <begin position="176"/>
        <end position="213"/>
    </location>
</feature>
<evidence type="ECO:0000313" key="20">
    <source>
        <dbReference type="Proteomes" id="UP000187609"/>
    </source>
</evidence>
<evidence type="ECO:0000256" key="3">
    <source>
        <dbReference type="ARBA" id="ARBA00010343"/>
    </source>
</evidence>
<dbReference type="GO" id="GO:0030154">
    <property type="term" value="P:cell differentiation"/>
    <property type="evidence" value="ECO:0007669"/>
    <property type="project" value="UniProtKB-ARBA"/>
</dbReference>
<dbReference type="SMART" id="SM00428">
    <property type="entry name" value="H3"/>
    <property type="match status" value="1"/>
</dbReference>
<dbReference type="FunFam" id="1.10.20.10:FF:000106">
    <property type="entry name" value="Centromeric histone 3"/>
    <property type="match status" value="1"/>
</dbReference>
<dbReference type="SUPFAM" id="SSF47113">
    <property type="entry name" value="Histone-fold"/>
    <property type="match status" value="1"/>
</dbReference>
<dbReference type="GO" id="GO:0000786">
    <property type="term" value="C:nucleosome"/>
    <property type="evidence" value="ECO:0007669"/>
    <property type="project" value="UniProtKB-KW"/>
</dbReference>